<organism evidence="2 3">
    <name type="scientific">Rugamonas fusca</name>
    <dbReference type="NCBI Taxonomy" id="2758568"/>
    <lineage>
        <taxon>Bacteria</taxon>
        <taxon>Pseudomonadati</taxon>
        <taxon>Pseudomonadota</taxon>
        <taxon>Betaproteobacteria</taxon>
        <taxon>Burkholderiales</taxon>
        <taxon>Oxalobacteraceae</taxon>
        <taxon>Telluria group</taxon>
        <taxon>Rugamonas</taxon>
    </lineage>
</organism>
<dbReference type="AlphaFoldDB" id="A0A7W2EMN8"/>
<evidence type="ECO:0000313" key="2">
    <source>
        <dbReference type="EMBL" id="MBA5608575.1"/>
    </source>
</evidence>
<protein>
    <submittedName>
        <fullName evidence="2">Uncharacterized protein</fullName>
    </submittedName>
</protein>
<feature type="signal peptide" evidence="1">
    <location>
        <begin position="1"/>
        <end position="30"/>
    </location>
</feature>
<keyword evidence="3" id="KW-1185">Reference proteome</keyword>
<reference evidence="2 3" key="1">
    <citation type="submission" date="2020-07" db="EMBL/GenBank/DDBJ databases">
        <title>Novel species isolated from subtropical streams in China.</title>
        <authorList>
            <person name="Lu H."/>
        </authorList>
    </citation>
    <scope>NUCLEOTIDE SEQUENCE [LARGE SCALE GENOMIC DNA]</scope>
    <source>
        <strain evidence="2 3">FT3S</strain>
    </source>
</reference>
<feature type="chain" id="PRO_5030986321" evidence="1">
    <location>
        <begin position="31"/>
        <end position="164"/>
    </location>
</feature>
<proteinExistence type="predicted"/>
<dbReference type="RefSeq" id="WP_182220734.1">
    <property type="nucleotide sequence ID" value="NZ_JACEZS010000035.1"/>
</dbReference>
<evidence type="ECO:0000313" key="3">
    <source>
        <dbReference type="Proteomes" id="UP000566711"/>
    </source>
</evidence>
<dbReference type="Proteomes" id="UP000566711">
    <property type="component" value="Unassembled WGS sequence"/>
</dbReference>
<sequence>MRKHNGQAAQLKQKKRCVLAAAFATASTLASPNAMPGFARYQVTQHYAGPMAKPVLTTRQDKAFQRQLRRAAHGQPNFAGHYRVVTFGCGASCVMGAMIDAKTGRIVWLPFTVRCGSDANKPPVDFRSDSALLVINGMRNEAGDGTHYYVLKDNRLKFIGSRPQ</sequence>
<gene>
    <name evidence="2" type="ORF">H3H36_24840</name>
</gene>
<comment type="caution">
    <text evidence="2">The sequence shown here is derived from an EMBL/GenBank/DDBJ whole genome shotgun (WGS) entry which is preliminary data.</text>
</comment>
<accession>A0A7W2EMN8</accession>
<keyword evidence="1" id="KW-0732">Signal</keyword>
<evidence type="ECO:0000256" key="1">
    <source>
        <dbReference type="SAM" id="SignalP"/>
    </source>
</evidence>
<name>A0A7W2EMN8_9BURK</name>
<dbReference type="EMBL" id="JACEZS010000035">
    <property type="protein sequence ID" value="MBA5608575.1"/>
    <property type="molecule type" value="Genomic_DNA"/>
</dbReference>